<dbReference type="EMBL" id="JABWPM010000025">
    <property type="protein sequence ID" value="NUY98356.1"/>
    <property type="molecule type" value="Genomic_DNA"/>
</dbReference>
<evidence type="ECO:0000313" key="1">
    <source>
        <dbReference type="EMBL" id="NUY98356.1"/>
    </source>
</evidence>
<organism evidence="1 2">
    <name type="scientific">Pantoea brenneri</name>
    <dbReference type="NCBI Taxonomy" id="472694"/>
    <lineage>
        <taxon>Bacteria</taxon>
        <taxon>Pseudomonadati</taxon>
        <taxon>Pseudomonadota</taxon>
        <taxon>Gammaproteobacteria</taxon>
        <taxon>Enterobacterales</taxon>
        <taxon>Erwiniaceae</taxon>
        <taxon>Pantoea</taxon>
    </lineage>
</organism>
<reference evidence="1 2" key="1">
    <citation type="submission" date="2020-05" db="EMBL/GenBank/DDBJ databases">
        <title>Whole Genome Sequences of Enterobacteriales Associated with the International Space Station.</title>
        <authorList>
            <person name="Bharadwaj A."/>
            <person name="Daudu R."/>
            <person name="Singh N."/>
            <person name="Wood J."/>
            <person name="Debieu M."/>
            <person name="Mason C."/>
            <person name="Wang C."/>
            <person name="Venkateswaran K."/>
        </authorList>
    </citation>
    <scope>NUCLEOTIDE SEQUENCE [LARGE SCALE GENOMIC DNA]</scope>
    <source>
        <strain evidence="1 2">IF5SW-B1</strain>
    </source>
</reference>
<dbReference type="RefSeq" id="WP_164092201.1">
    <property type="nucleotide sequence ID" value="NZ_JABWPE010000025.1"/>
</dbReference>
<gene>
    <name evidence="1" type="ORF">HU668_18025</name>
</gene>
<dbReference type="GeneID" id="57347021"/>
<sequence>MKLCDLLWFLRHKPTYQNIWAVVGLQIKNNFDDDAVFQTMKLVQVIGGKVYGAPD</sequence>
<protein>
    <submittedName>
        <fullName evidence="1">Uncharacterized protein</fullName>
    </submittedName>
</protein>
<proteinExistence type="predicted"/>
<dbReference type="Proteomes" id="UP000566985">
    <property type="component" value="Unassembled WGS sequence"/>
</dbReference>
<accession>A0A7Y6TTJ5</accession>
<evidence type="ECO:0000313" key="2">
    <source>
        <dbReference type="Proteomes" id="UP000566985"/>
    </source>
</evidence>
<name>A0A7Y6TTJ5_9GAMM</name>
<comment type="caution">
    <text evidence="1">The sequence shown here is derived from an EMBL/GenBank/DDBJ whole genome shotgun (WGS) entry which is preliminary data.</text>
</comment>
<dbReference type="AlphaFoldDB" id="A0A7Y6TTJ5"/>